<feature type="region of interest" description="Disordered" evidence="14">
    <location>
        <begin position="489"/>
        <end position="516"/>
    </location>
</feature>
<dbReference type="Gene3D" id="2.40.10.10">
    <property type="entry name" value="Trypsin-like serine proteases"/>
    <property type="match status" value="6"/>
</dbReference>
<keyword evidence="9" id="KW-0865">Zymogen</keyword>
<evidence type="ECO:0000256" key="1">
    <source>
        <dbReference type="ARBA" id="ARBA00004613"/>
    </source>
</evidence>
<evidence type="ECO:0000256" key="7">
    <source>
        <dbReference type="ARBA" id="ARBA00022825"/>
    </source>
</evidence>
<evidence type="ECO:0000313" key="17">
    <source>
        <dbReference type="Proteomes" id="UP000053240"/>
    </source>
</evidence>
<protein>
    <submittedName>
        <fullName evidence="16">Serine protease easter</fullName>
    </submittedName>
</protein>
<feature type="compositionally biased region" description="Basic and acidic residues" evidence="14">
    <location>
        <begin position="90"/>
        <end position="103"/>
    </location>
</feature>
<dbReference type="InterPro" id="IPR022700">
    <property type="entry name" value="CLIP"/>
</dbReference>
<dbReference type="STRING" id="76193.A0A0N1PH79"/>
<dbReference type="InterPro" id="IPR018114">
    <property type="entry name" value="TRYPSIN_HIS"/>
</dbReference>
<dbReference type="PROSITE" id="PS00135">
    <property type="entry name" value="TRYPSIN_SER"/>
    <property type="match status" value="2"/>
</dbReference>
<evidence type="ECO:0000256" key="4">
    <source>
        <dbReference type="ARBA" id="ARBA00022723"/>
    </source>
</evidence>
<dbReference type="InterPro" id="IPR051487">
    <property type="entry name" value="Ser/Thr_Proteases_Immune/Dev"/>
</dbReference>
<comment type="subcellular location">
    <subcellularLocation>
        <location evidence="1">Secreted</location>
    </subcellularLocation>
</comment>
<name>A0A0N1PH79_PAPMA</name>
<keyword evidence="8" id="KW-0106">Calcium</keyword>
<dbReference type="PROSITE" id="PS50240">
    <property type="entry name" value="TRYPSIN_DOM"/>
    <property type="match status" value="3"/>
</dbReference>
<dbReference type="SUPFAM" id="SSF50494">
    <property type="entry name" value="Trypsin-like serine proteases"/>
    <property type="match status" value="3"/>
</dbReference>
<evidence type="ECO:0000256" key="12">
    <source>
        <dbReference type="ARBA" id="ARBA00024195"/>
    </source>
</evidence>
<feature type="region of interest" description="Disordered" evidence="14">
    <location>
        <begin position="90"/>
        <end position="124"/>
    </location>
</feature>
<evidence type="ECO:0000256" key="6">
    <source>
        <dbReference type="ARBA" id="ARBA00022801"/>
    </source>
</evidence>
<dbReference type="GO" id="GO:0051604">
    <property type="term" value="P:protein maturation"/>
    <property type="evidence" value="ECO:0007669"/>
    <property type="project" value="UniProtKB-ARBA"/>
</dbReference>
<feature type="compositionally biased region" description="Basic and acidic residues" evidence="14">
    <location>
        <begin position="492"/>
        <end position="504"/>
    </location>
</feature>
<keyword evidence="5" id="KW-0732">Signal</keyword>
<sequence length="1112" mass="123973">MPNGNAGECKIMKKCKPLYELDKKRVKTDNEMLYLGQSLCTTTSSFIAVVCCPPESQWSDFNGIKPVLYKEFKRYDTVLKEKPFSDNGIKLDSRVKKDDRDPPNNRNQDNISKVPPIQDDNIECGKDVSNSNRIIGGGLAGIDQYPWLVLLEYAKGLTLCGGSLITSRFVLTAAHCLRAENLPLFARLAEYNTSSYPTDTVETDGGGFDNITVEIVRIERSIRHPNYARAYHHDIGLSKLERAVHFTDFIRTICLPTQDYRKTFTVPLNFTVAGWGSDGSKVSEVKKHVRVPYVPNDQCRERYSLKIVDSQMCAGGKRGEDSCSGDSGGPLMYELEDNNTYIAIGVVSFGYKECGTVNVPAIYTYVYEYLDWIKDNMRQLDARHDDLKARPLAAISYNSVIGILSCPQHKQCRMPNGNAGECKTMKKCKPLYELNKKRVKTDNELLYLRQSLCTVTSGFNAVVRLVKPLTTVPPTPSLEQKFVTISDNGIDLDTRGSKDDRDPPNNRNQDNISKVPLIQDDDTECGKDVSNDNRIIGGGPAGIDQYPWLVLLEYAKGLTLCGGSLITSRFVLTAAHCLRAENLPLFARLAEYNTSSYPTDTVETDGGGFDNITVEIVPIERSIRHPNYTRAYLHHDIGLIKLKRAVTFTEFIRTICLPTQDYRKTFNVPLNFTVAGWGSDGSKFSEVKKHVKVPYVPNDQCRERYTLNKIVDSQMCAGGKRGEDSCSGDSGGPLMYELEDNTYVAIGVVSFGYRECDFIKPTCLPTKNFTAELAESQGLTLAGWGSNGTDRNTIKMEVCCPPQSEWSRKLDLKPISFPEIINYLAEPGSNGTFEKSNNDKKTTTVLREGINKETEECGVEVSGAKQDRDYGTADIDEYPWLALLQYRFGRIMCGGSLISPNFILTAAHCIETTHGRPAFARLAEYNMTSYPIDYVEVDGGAVESITVSAIAIKWSEKHPMFDMNTYQHDIGLVKLAEAAKISDFIRPICLPRYNFADQFDTNTNFITAGWGVHSSINNDIKMEAKLPYMPIPTCKRTISTTSLTNKQLCAGGKNAISDCVTDSGGPLMFVSENYYIVVGVASYGPANCSNIREPTVHTNVYEYLDWIDSMMV</sequence>
<dbReference type="CDD" id="cd00190">
    <property type="entry name" value="Tryp_SPc"/>
    <property type="match status" value="3"/>
</dbReference>
<dbReference type="InterPro" id="IPR038565">
    <property type="entry name" value="CLIP_sf"/>
</dbReference>
<dbReference type="GO" id="GO:0046872">
    <property type="term" value="F:metal ion binding"/>
    <property type="evidence" value="ECO:0007669"/>
    <property type="project" value="UniProtKB-KW"/>
</dbReference>
<dbReference type="EMBL" id="KQ459999">
    <property type="protein sequence ID" value="KPJ18497.1"/>
    <property type="molecule type" value="Genomic_DNA"/>
</dbReference>
<dbReference type="FunFam" id="2.40.10.10:FF:000028">
    <property type="entry name" value="Serine protease easter"/>
    <property type="match status" value="1"/>
</dbReference>
<keyword evidence="11" id="KW-0325">Glycoprotein</keyword>
<dbReference type="FunFam" id="2.40.10.10:FF:000146">
    <property type="entry name" value="Serine protease 53"/>
    <property type="match status" value="1"/>
</dbReference>
<dbReference type="GO" id="GO:0006508">
    <property type="term" value="P:proteolysis"/>
    <property type="evidence" value="ECO:0007669"/>
    <property type="project" value="UniProtKB-KW"/>
</dbReference>
<reference evidence="16 17" key="1">
    <citation type="journal article" date="2015" name="Nat. Commun.">
        <title>Outbred genome sequencing and CRISPR/Cas9 gene editing in butterflies.</title>
        <authorList>
            <person name="Li X."/>
            <person name="Fan D."/>
            <person name="Zhang W."/>
            <person name="Liu G."/>
            <person name="Zhang L."/>
            <person name="Zhao L."/>
            <person name="Fang X."/>
            <person name="Chen L."/>
            <person name="Dong Y."/>
            <person name="Chen Y."/>
            <person name="Ding Y."/>
            <person name="Zhao R."/>
            <person name="Feng M."/>
            <person name="Zhu Y."/>
            <person name="Feng Y."/>
            <person name="Jiang X."/>
            <person name="Zhu D."/>
            <person name="Xiang H."/>
            <person name="Feng X."/>
            <person name="Li S."/>
            <person name="Wang J."/>
            <person name="Zhang G."/>
            <person name="Kronforst M.R."/>
            <person name="Wang W."/>
        </authorList>
    </citation>
    <scope>NUCLEOTIDE SEQUENCE [LARGE SCALE GENOMIC DNA]</scope>
    <source>
        <strain evidence="16">Ya'a_city_454_Pm</strain>
        <tissue evidence="16">Whole body</tissue>
    </source>
</reference>
<dbReference type="InterPro" id="IPR001254">
    <property type="entry name" value="Trypsin_dom"/>
</dbReference>
<evidence type="ECO:0000256" key="5">
    <source>
        <dbReference type="ARBA" id="ARBA00022729"/>
    </source>
</evidence>
<evidence type="ECO:0000256" key="13">
    <source>
        <dbReference type="RuleBase" id="RU363034"/>
    </source>
</evidence>
<keyword evidence="6 13" id="KW-0378">Hydrolase</keyword>
<dbReference type="Gene3D" id="3.30.1640.30">
    <property type="match status" value="2"/>
</dbReference>
<feature type="domain" description="Peptidase S1" evidence="15">
    <location>
        <begin position="861"/>
        <end position="1112"/>
    </location>
</feature>
<dbReference type="InterPro" id="IPR009003">
    <property type="entry name" value="Peptidase_S1_PA"/>
</dbReference>
<evidence type="ECO:0000256" key="11">
    <source>
        <dbReference type="ARBA" id="ARBA00023180"/>
    </source>
</evidence>
<evidence type="ECO:0000259" key="15">
    <source>
        <dbReference type="PROSITE" id="PS50240"/>
    </source>
</evidence>
<dbReference type="PRINTS" id="PR00722">
    <property type="entry name" value="CHYMOTRYPSIN"/>
</dbReference>
<organism evidence="16 17">
    <name type="scientific">Papilio machaon</name>
    <name type="common">Old World swallowtail butterfly</name>
    <dbReference type="NCBI Taxonomy" id="76193"/>
    <lineage>
        <taxon>Eukaryota</taxon>
        <taxon>Metazoa</taxon>
        <taxon>Ecdysozoa</taxon>
        <taxon>Arthropoda</taxon>
        <taxon>Hexapoda</taxon>
        <taxon>Insecta</taxon>
        <taxon>Pterygota</taxon>
        <taxon>Neoptera</taxon>
        <taxon>Endopterygota</taxon>
        <taxon>Lepidoptera</taxon>
        <taxon>Glossata</taxon>
        <taxon>Ditrysia</taxon>
        <taxon>Papilionoidea</taxon>
        <taxon>Papilionidae</taxon>
        <taxon>Papilioninae</taxon>
        <taxon>Papilio</taxon>
    </lineage>
</organism>
<keyword evidence="10" id="KW-1015">Disulfide bond</keyword>
<dbReference type="InParanoid" id="A0A0N1PH79"/>
<keyword evidence="4" id="KW-0479">Metal-binding</keyword>
<dbReference type="SMART" id="SM00680">
    <property type="entry name" value="CLIP"/>
    <property type="match status" value="2"/>
</dbReference>
<evidence type="ECO:0000256" key="3">
    <source>
        <dbReference type="ARBA" id="ARBA00022670"/>
    </source>
</evidence>
<dbReference type="Pfam" id="PF00089">
    <property type="entry name" value="Trypsin"/>
    <property type="match status" value="3"/>
</dbReference>
<gene>
    <name evidence="16" type="ORF">RR48_01657</name>
</gene>
<keyword evidence="2" id="KW-0964">Secreted</keyword>
<comment type="similarity">
    <text evidence="12">Belongs to the peptidase S1 family. CLIP subfamily.</text>
</comment>
<feature type="domain" description="Peptidase S1" evidence="15">
    <location>
        <begin position="134"/>
        <end position="378"/>
    </location>
</feature>
<evidence type="ECO:0000256" key="10">
    <source>
        <dbReference type="ARBA" id="ARBA00023157"/>
    </source>
</evidence>
<dbReference type="Proteomes" id="UP000053240">
    <property type="component" value="Unassembled WGS sequence"/>
</dbReference>
<dbReference type="FunFam" id="2.40.10.10:FF:000078">
    <property type="entry name" value="Serine protease H137"/>
    <property type="match status" value="1"/>
</dbReference>
<proteinExistence type="inferred from homology"/>
<accession>A0A0N1PH79</accession>
<dbReference type="InterPro" id="IPR033116">
    <property type="entry name" value="TRYPSIN_SER"/>
</dbReference>
<keyword evidence="17" id="KW-1185">Reference proteome</keyword>
<dbReference type="SMART" id="SM00020">
    <property type="entry name" value="Tryp_SPc"/>
    <property type="match status" value="3"/>
</dbReference>
<evidence type="ECO:0000313" key="16">
    <source>
        <dbReference type="EMBL" id="KPJ18497.1"/>
    </source>
</evidence>
<dbReference type="GO" id="GO:0005576">
    <property type="term" value="C:extracellular region"/>
    <property type="evidence" value="ECO:0007669"/>
    <property type="project" value="UniProtKB-SubCell"/>
</dbReference>
<dbReference type="FunCoup" id="A0A0N1PH79">
    <property type="interactions" value="9"/>
</dbReference>
<dbReference type="PANTHER" id="PTHR24256">
    <property type="entry name" value="TRYPTASE-RELATED"/>
    <property type="match status" value="1"/>
</dbReference>
<keyword evidence="7 13" id="KW-0720">Serine protease</keyword>
<evidence type="ECO:0000256" key="2">
    <source>
        <dbReference type="ARBA" id="ARBA00022525"/>
    </source>
</evidence>
<evidence type="ECO:0000256" key="9">
    <source>
        <dbReference type="ARBA" id="ARBA00023145"/>
    </source>
</evidence>
<feature type="domain" description="Peptidase S1" evidence="15">
    <location>
        <begin position="535"/>
        <end position="790"/>
    </location>
</feature>
<dbReference type="GO" id="GO:0004252">
    <property type="term" value="F:serine-type endopeptidase activity"/>
    <property type="evidence" value="ECO:0007669"/>
    <property type="project" value="InterPro"/>
</dbReference>
<dbReference type="PROSITE" id="PS00134">
    <property type="entry name" value="TRYPSIN_HIS"/>
    <property type="match status" value="3"/>
</dbReference>
<dbReference type="AlphaFoldDB" id="A0A0N1PH79"/>
<dbReference type="Pfam" id="PF12032">
    <property type="entry name" value="CLIP"/>
    <property type="match status" value="2"/>
</dbReference>
<dbReference type="InterPro" id="IPR043504">
    <property type="entry name" value="Peptidase_S1_PA_chymotrypsin"/>
</dbReference>
<evidence type="ECO:0000256" key="8">
    <source>
        <dbReference type="ARBA" id="ARBA00022837"/>
    </source>
</evidence>
<evidence type="ECO:0000256" key="14">
    <source>
        <dbReference type="SAM" id="MobiDB-lite"/>
    </source>
</evidence>
<keyword evidence="3 13" id="KW-0645">Protease</keyword>
<dbReference type="InterPro" id="IPR001314">
    <property type="entry name" value="Peptidase_S1A"/>
</dbReference>